<comment type="caution">
    <text evidence="8">The sequence shown here is derived from an EMBL/GenBank/DDBJ whole genome shotgun (WGS) entry which is preliminary data.</text>
</comment>
<keyword evidence="6 7" id="KW-0414">Isoprene biosynthesis</keyword>
<dbReference type="Proteomes" id="UP000823908">
    <property type="component" value="Unassembled WGS sequence"/>
</dbReference>
<feature type="site" description="Transition state stabilizer" evidence="7">
    <location>
        <position position="40"/>
    </location>
</feature>
<evidence type="ECO:0000313" key="8">
    <source>
        <dbReference type="EMBL" id="HJD50512.1"/>
    </source>
</evidence>
<dbReference type="GO" id="GO:0050518">
    <property type="term" value="F:2-C-methyl-D-erythritol 4-phosphate cytidylyltransferase activity"/>
    <property type="evidence" value="ECO:0007669"/>
    <property type="project" value="UniProtKB-UniRule"/>
</dbReference>
<comment type="similarity">
    <text evidence="3 7">Belongs to the IspD/TarI cytidylyltransferase family. IspD subfamily.</text>
</comment>
<comment type="pathway">
    <text evidence="2 7">Isoprenoid biosynthesis; isopentenyl diphosphate biosynthesis via DXP pathway; isopentenyl diphosphate from 1-deoxy-D-xylulose 5-phosphate: step 2/6.</text>
</comment>
<dbReference type="EMBL" id="DWUS01000039">
    <property type="protein sequence ID" value="HJD50512.1"/>
    <property type="molecule type" value="Genomic_DNA"/>
</dbReference>
<reference evidence="8" key="1">
    <citation type="journal article" date="2021" name="PeerJ">
        <title>Extensive microbial diversity within the chicken gut microbiome revealed by metagenomics and culture.</title>
        <authorList>
            <person name="Gilroy R."/>
            <person name="Ravi A."/>
            <person name="Getino M."/>
            <person name="Pursley I."/>
            <person name="Horton D.L."/>
            <person name="Alikhan N.F."/>
            <person name="Baker D."/>
            <person name="Gharbi K."/>
            <person name="Hall N."/>
            <person name="Watson M."/>
            <person name="Adriaenssens E.M."/>
            <person name="Foster-Nyarko E."/>
            <person name="Jarju S."/>
            <person name="Secka A."/>
            <person name="Antonio M."/>
            <person name="Oren A."/>
            <person name="Chaudhuri R.R."/>
            <person name="La Ragione R."/>
            <person name="Hildebrand F."/>
            <person name="Pallen M.J."/>
        </authorList>
    </citation>
    <scope>NUCLEOTIDE SEQUENCE</scope>
    <source>
        <strain evidence="8">ChiHjej10B9-4811</strain>
    </source>
</reference>
<dbReference type="HAMAP" id="MF_00108">
    <property type="entry name" value="IspD"/>
    <property type="match status" value="1"/>
</dbReference>
<keyword evidence="4 7" id="KW-0808">Transferase</keyword>
<evidence type="ECO:0000313" key="9">
    <source>
        <dbReference type="Proteomes" id="UP000823908"/>
    </source>
</evidence>
<dbReference type="Gene3D" id="3.90.550.10">
    <property type="entry name" value="Spore Coat Polysaccharide Biosynthesis Protein SpsA, Chain A"/>
    <property type="match status" value="1"/>
</dbReference>
<dbReference type="PANTHER" id="PTHR32125">
    <property type="entry name" value="2-C-METHYL-D-ERYTHRITOL 4-PHOSPHATE CYTIDYLYLTRANSFERASE, CHLOROPLASTIC"/>
    <property type="match status" value="1"/>
</dbReference>
<dbReference type="PROSITE" id="PS01295">
    <property type="entry name" value="ISPD"/>
    <property type="match status" value="1"/>
</dbReference>
<organism evidence="8 9">
    <name type="scientific">Candidatus Rothia avistercoris</name>
    <dbReference type="NCBI Taxonomy" id="2840479"/>
    <lineage>
        <taxon>Bacteria</taxon>
        <taxon>Bacillati</taxon>
        <taxon>Actinomycetota</taxon>
        <taxon>Actinomycetes</taxon>
        <taxon>Micrococcales</taxon>
        <taxon>Micrococcaceae</taxon>
        <taxon>Rothia</taxon>
    </lineage>
</organism>
<evidence type="ECO:0000256" key="5">
    <source>
        <dbReference type="ARBA" id="ARBA00022695"/>
    </source>
</evidence>
<feature type="site" description="Positions MEP for the nucleophilic attack" evidence="7">
    <location>
        <position position="178"/>
    </location>
</feature>
<accession>A0A9D2ZS64</accession>
<feature type="site" description="Positions MEP for the nucleophilic attack" evidence="7">
    <location>
        <position position="238"/>
    </location>
</feature>
<dbReference type="Pfam" id="PF01128">
    <property type="entry name" value="IspD"/>
    <property type="match status" value="1"/>
</dbReference>
<dbReference type="InterPro" id="IPR029044">
    <property type="entry name" value="Nucleotide-diphossugar_trans"/>
</dbReference>
<dbReference type="SUPFAM" id="SSF53448">
    <property type="entry name" value="Nucleotide-diphospho-sugar transferases"/>
    <property type="match status" value="1"/>
</dbReference>
<dbReference type="PANTHER" id="PTHR32125:SF4">
    <property type="entry name" value="2-C-METHYL-D-ERYTHRITOL 4-PHOSPHATE CYTIDYLYLTRANSFERASE, CHLOROPLASTIC"/>
    <property type="match status" value="1"/>
</dbReference>
<dbReference type="InterPro" id="IPR018294">
    <property type="entry name" value="ISPD_synthase_CS"/>
</dbReference>
<evidence type="ECO:0000256" key="6">
    <source>
        <dbReference type="ARBA" id="ARBA00023229"/>
    </source>
</evidence>
<evidence type="ECO:0000256" key="3">
    <source>
        <dbReference type="ARBA" id="ARBA00009789"/>
    </source>
</evidence>
<dbReference type="NCBIfam" id="TIGR00453">
    <property type="entry name" value="ispD"/>
    <property type="match status" value="1"/>
</dbReference>
<evidence type="ECO:0000256" key="4">
    <source>
        <dbReference type="ARBA" id="ARBA00022679"/>
    </source>
</evidence>
<dbReference type="InterPro" id="IPR001228">
    <property type="entry name" value="IspD"/>
</dbReference>
<dbReference type="InterPro" id="IPR050088">
    <property type="entry name" value="IspD/TarI_cytidylyltransf_bact"/>
</dbReference>
<evidence type="ECO:0000256" key="2">
    <source>
        <dbReference type="ARBA" id="ARBA00004787"/>
    </source>
</evidence>
<gene>
    <name evidence="7 8" type="primary">ispD</name>
    <name evidence="8" type="ORF">H9908_01370</name>
</gene>
<reference evidence="8" key="2">
    <citation type="submission" date="2021-04" db="EMBL/GenBank/DDBJ databases">
        <authorList>
            <person name="Gilroy R."/>
        </authorList>
    </citation>
    <scope>NUCLEOTIDE SEQUENCE</scope>
    <source>
        <strain evidence="8">ChiHjej10B9-4811</strain>
    </source>
</reference>
<keyword evidence="5 7" id="KW-0548">Nucleotidyltransferase</keyword>
<evidence type="ECO:0000256" key="7">
    <source>
        <dbReference type="HAMAP-Rule" id="MF_00108"/>
    </source>
</evidence>
<dbReference type="AlphaFoldDB" id="A0A9D2ZS64"/>
<dbReference type="EC" id="2.7.7.60" evidence="7"/>
<proteinExistence type="inferred from homology"/>
<dbReference type="CDD" id="cd02516">
    <property type="entry name" value="CDP-ME_synthetase"/>
    <property type="match status" value="1"/>
</dbReference>
<comment type="catalytic activity">
    <reaction evidence="1 7">
        <text>2-C-methyl-D-erythritol 4-phosphate + CTP + H(+) = 4-CDP-2-C-methyl-D-erythritol + diphosphate</text>
        <dbReference type="Rhea" id="RHEA:13429"/>
        <dbReference type="ChEBI" id="CHEBI:15378"/>
        <dbReference type="ChEBI" id="CHEBI:33019"/>
        <dbReference type="ChEBI" id="CHEBI:37563"/>
        <dbReference type="ChEBI" id="CHEBI:57823"/>
        <dbReference type="ChEBI" id="CHEBI:58262"/>
        <dbReference type="EC" id="2.7.7.60"/>
    </reaction>
</comment>
<evidence type="ECO:0000256" key="1">
    <source>
        <dbReference type="ARBA" id="ARBA00001282"/>
    </source>
</evidence>
<feature type="site" description="Transition state stabilizer" evidence="7">
    <location>
        <position position="33"/>
    </location>
</feature>
<comment type="function">
    <text evidence="7">Catalyzes the formation of 4-diphosphocytidyl-2-C-methyl-D-erythritol from CTP and 2-C-methyl-D-erythritol 4-phosphate (MEP).</text>
</comment>
<protein>
    <recommendedName>
        <fullName evidence="7">2-C-methyl-D-erythritol 4-phosphate cytidylyltransferase</fullName>
        <ecNumber evidence="7">2.7.7.60</ecNumber>
    </recommendedName>
    <alternativeName>
        <fullName evidence="7">4-diphosphocytidyl-2C-methyl-D-erythritol synthase</fullName>
    </alternativeName>
    <alternativeName>
        <fullName evidence="7">MEP cytidylyltransferase</fullName>
        <shortName evidence="7">MCT</shortName>
    </alternativeName>
</protein>
<dbReference type="InterPro" id="IPR034683">
    <property type="entry name" value="IspD/TarI"/>
</dbReference>
<name>A0A9D2ZS64_9MICC</name>
<sequence>MSTLDFSDTAGTVTTSGGSVLAVVIVAAGSGSRLGAGIPKAAVQVAGRTLLEWALAGARESGVAARLVVTVPPQDVALRQVCARYGALAVPGGATRAESVTAALAAIADAAPLPGAPEQLPTGVLVHDAARCFTPASVYHRVAAALEAGEKAVIPALPVVDTIKTVDTAGYVNGTPARAQLRTVQTPQGFDLATLVQAHRDVASLAPEVAESITDDAMLAETLGLPVATVEGAAEAFKITTPLDLTLATALYDEKRES</sequence>
<dbReference type="GO" id="GO:0019288">
    <property type="term" value="P:isopentenyl diphosphate biosynthetic process, methylerythritol 4-phosphate pathway"/>
    <property type="evidence" value="ECO:0007669"/>
    <property type="project" value="UniProtKB-UniRule"/>
</dbReference>